<evidence type="ECO:0008006" key="4">
    <source>
        <dbReference type="Google" id="ProtNLM"/>
    </source>
</evidence>
<dbReference type="EMBL" id="JBHTJG010000002">
    <property type="protein sequence ID" value="MFD0946014.1"/>
    <property type="molecule type" value="Genomic_DNA"/>
</dbReference>
<reference evidence="3" key="1">
    <citation type="journal article" date="2019" name="Int. J. Syst. Evol. Microbiol.">
        <title>The Global Catalogue of Microorganisms (GCM) 10K type strain sequencing project: providing services to taxonomists for standard genome sequencing and annotation.</title>
        <authorList>
            <consortium name="The Broad Institute Genomics Platform"/>
            <consortium name="The Broad Institute Genome Sequencing Center for Infectious Disease"/>
            <person name="Wu L."/>
            <person name="Ma J."/>
        </authorList>
    </citation>
    <scope>NUCLEOTIDE SEQUENCE [LARGE SCALE GENOMIC DNA]</scope>
    <source>
        <strain evidence="3">CCUG 62982</strain>
    </source>
</reference>
<feature type="transmembrane region" description="Helical" evidence="1">
    <location>
        <begin position="198"/>
        <end position="220"/>
    </location>
</feature>
<feature type="transmembrane region" description="Helical" evidence="1">
    <location>
        <begin position="159"/>
        <end position="178"/>
    </location>
</feature>
<keyword evidence="1" id="KW-0812">Transmembrane</keyword>
<evidence type="ECO:0000256" key="1">
    <source>
        <dbReference type="SAM" id="Phobius"/>
    </source>
</evidence>
<protein>
    <recommendedName>
        <fullName evidence="4">DUF1361 domain-containing protein</fullName>
    </recommendedName>
</protein>
<evidence type="ECO:0000313" key="2">
    <source>
        <dbReference type="EMBL" id="MFD0946014.1"/>
    </source>
</evidence>
<sequence length="235" mass="25734">MSHEPTDPAGTVHDPRERWYSPYGGIEFGLSLRWLLAGTLLYAVLLLVAMAGRPDIATYPLIGPSLYLTPVFGLPFVLGTLNRPGRTRRIGYFLVLLPLAHVAANYAAWYYASSSFDLANPGLDPQRDRIAGAIGGTTGAALSLGLLRLVQLTTPGRRHLVAILIGIAALGALGAEAMARGLQWTDALRRLDDPGRAILWYEAVHLPWQALFALWLAWLMRRPREPRPPRPALDG</sequence>
<accession>A0ABW3H9M5</accession>
<keyword evidence="3" id="KW-1185">Reference proteome</keyword>
<organism evidence="2 3">
    <name type="scientific">Sphingomonas canadensis</name>
    <dbReference type="NCBI Taxonomy" id="1219257"/>
    <lineage>
        <taxon>Bacteria</taxon>
        <taxon>Pseudomonadati</taxon>
        <taxon>Pseudomonadota</taxon>
        <taxon>Alphaproteobacteria</taxon>
        <taxon>Sphingomonadales</taxon>
        <taxon>Sphingomonadaceae</taxon>
        <taxon>Sphingomonas</taxon>
    </lineage>
</organism>
<feature type="transmembrane region" description="Helical" evidence="1">
    <location>
        <begin position="130"/>
        <end position="147"/>
    </location>
</feature>
<feature type="transmembrane region" description="Helical" evidence="1">
    <location>
        <begin position="57"/>
        <end position="78"/>
    </location>
</feature>
<keyword evidence="1" id="KW-1133">Transmembrane helix</keyword>
<dbReference type="RefSeq" id="WP_264943193.1">
    <property type="nucleotide sequence ID" value="NZ_JAPDRA010000002.1"/>
</dbReference>
<proteinExistence type="predicted"/>
<feature type="transmembrane region" description="Helical" evidence="1">
    <location>
        <begin position="90"/>
        <end position="110"/>
    </location>
</feature>
<keyword evidence="1" id="KW-0472">Membrane</keyword>
<name>A0ABW3H9M5_9SPHN</name>
<evidence type="ECO:0000313" key="3">
    <source>
        <dbReference type="Proteomes" id="UP001596977"/>
    </source>
</evidence>
<dbReference type="Proteomes" id="UP001596977">
    <property type="component" value="Unassembled WGS sequence"/>
</dbReference>
<feature type="transmembrane region" description="Helical" evidence="1">
    <location>
        <begin position="32"/>
        <end position="51"/>
    </location>
</feature>
<comment type="caution">
    <text evidence="2">The sequence shown here is derived from an EMBL/GenBank/DDBJ whole genome shotgun (WGS) entry which is preliminary data.</text>
</comment>
<gene>
    <name evidence="2" type="ORF">ACFQ1E_06670</name>
</gene>